<protein>
    <submittedName>
        <fullName evidence="5">Surface antigen</fullName>
    </submittedName>
</protein>
<comment type="subcellular location">
    <subcellularLocation>
        <location evidence="1">Membrane</location>
    </subcellularLocation>
</comment>
<accession>A0A1I1H8P5</accession>
<dbReference type="GO" id="GO:0019867">
    <property type="term" value="C:outer membrane"/>
    <property type="evidence" value="ECO:0007669"/>
    <property type="project" value="InterPro"/>
</dbReference>
<feature type="chain" id="PRO_5011738584" evidence="3">
    <location>
        <begin position="28"/>
        <end position="415"/>
    </location>
</feature>
<reference evidence="5 6" key="1">
    <citation type="submission" date="2016-10" db="EMBL/GenBank/DDBJ databases">
        <authorList>
            <person name="de Groot N.N."/>
        </authorList>
    </citation>
    <scope>NUCLEOTIDE SEQUENCE [LARGE SCALE GENOMIC DNA]</scope>
    <source>
        <strain evidence="5 6">DSM 26130</strain>
    </source>
</reference>
<evidence type="ECO:0000313" key="6">
    <source>
        <dbReference type="Proteomes" id="UP000198598"/>
    </source>
</evidence>
<evidence type="ECO:0000259" key="4">
    <source>
        <dbReference type="Pfam" id="PF01103"/>
    </source>
</evidence>
<keyword evidence="2" id="KW-0472">Membrane</keyword>
<organism evidence="5 6">
    <name type="scientific">Spirosoma endophyticum</name>
    <dbReference type="NCBI Taxonomy" id="662367"/>
    <lineage>
        <taxon>Bacteria</taxon>
        <taxon>Pseudomonadati</taxon>
        <taxon>Bacteroidota</taxon>
        <taxon>Cytophagia</taxon>
        <taxon>Cytophagales</taxon>
        <taxon>Cytophagaceae</taxon>
        <taxon>Spirosoma</taxon>
    </lineage>
</organism>
<dbReference type="Pfam" id="PF01103">
    <property type="entry name" value="Omp85"/>
    <property type="match status" value="1"/>
</dbReference>
<evidence type="ECO:0000313" key="5">
    <source>
        <dbReference type="EMBL" id="SFC20367.1"/>
    </source>
</evidence>
<feature type="domain" description="Bacterial surface antigen (D15)" evidence="4">
    <location>
        <begin position="224"/>
        <end position="415"/>
    </location>
</feature>
<keyword evidence="3" id="KW-0732">Signal</keyword>
<proteinExistence type="predicted"/>
<dbReference type="Proteomes" id="UP000198598">
    <property type="component" value="Unassembled WGS sequence"/>
</dbReference>
<evidence type="ECO:0000256" key="2">
    <source>
        <dbReference type="ARBA" id="ARBA00023136"/>
    </source>
</evidence>
<name>A0A1I1H8P5_9BACT</name>
<evidence type="ECO:0000256" key="3">
    <source>
        <dbReference type="SAM" id="SignalP"/>
    </source>
</evidence>
<dbReference type="OrthoDB" id="621220at2"/>
<dbReference type="InterPro" id="IPR000184">
    <property type="entry name" value="Bac_surfAg_D15"/>
</dbReference>
<gene>
    <name evidence="5" type="ORF">SAMN05216167_101651</name>
</gene>
<feature type="signal peptide" evidence="3">
    <location>
        <begin position="1"/>
        <end position="27"/>
    </location>
</feature>
<dbReference type="EMBL" id="FOLQ01000001">
    <property type="protein sequence ID" value="SFC20367.1"/>
    <property type="molecule type" value="Genomic_DNA"/>
</dbReference>
<dbReference type="STRING" id="662367.SAMN05216167_101651"/>
<dbReference type="AlphaFoldDB" id="A0A1I1H8P5"/>
<dbReference type="Gene3D" id="2.40.160.50">
    <property type="entry name" value="membrane protein fhac: a member of the omp85/tpsb transporter family"/>
    <property type="match status" value="1"/>
</dbReference>
<evidence type="ECO:0000256" key="1">
    <source>
        <dbReference type="ARBA" id="ARBA00004370"/>
    </source>
</evidence>
<keyword evidence="6" id="KW-1185">Reference proteome</keyword>
<sequence>MRCRMSLFVGLLLLPISVLIPYCAALAQLPDSTGEKYDSPTTPKVTHYQDVADLIKRWCPRLPITPHDSAALREGKHFLLVIPQVGYTLQTRGLVAVLVNAAFRNPRANMSSVTSQLSYTQNGQVIFTNSSSIWLPDNRLLWTNDWRLMHYPQATYGLGMYTSTDRVIKMDYAYLRLYQGLLRQLAPNFYVGIGYHLDLHWNIQSYARDRELTRISRYPYGVEGRSVSSGPTLHVVYDNRRNAINPSGGLYVNAVLRANETFLGSDNTYQSLLVETRKYVHLPASSDNILAFWSYNSLTLSGNPPFLDLPSTGWDSNGNVGRGFIQGRFRGKNLLYVESEYRFHITTDRLLGGVVFANAQTVTEQPSGNFEKIVPAVGAGLRLKMNKVSHTNLSIDYGFGMDGSHGLFFNLGEVF</sequence>